<dbReference type="GO" id="GO:0005525">
    <property type="term" value="F:GTP binding"/>
    <property type="evidence" value="ECO:0007669"/>
    <property type="project" value="UniProtKB-KW"/>
</dbReference>
<accession>A0A5N5QNH4</accession>
<dbReference type="SMART" id="SM00174">
    <property type="entry name" value="RHO"/>
    <property type="match status" value="1"/>
</dbReference>
<protein>
    <submittedName>
        <fullName evidence="3">Uncharacterized protein</fullName>
    </submittedName>
</protein>
<dbReference type="OrthoDB" id="3212925at2759"/>
<proteinExistence type="predicted"/>
<dbReference type="InterPro" id="IPR027417">
    <property type="entry name" value="P-loop_NTPase"/>
</dbReference>
<dbReference type="SMART" id="SM00175">
    <property type="entry name" value="RAB"/>
    <property type="match status" value="1"/>
</dbReference>
<dbReference type="EMBL" id="SSOP01000045">
    <property type="protein sequence ID" value="KAB5593128.1"/>
    <property type="molecule type" value="Genomic_DNA"/>
</dbReference>
<comment type="caution">
    <text evidence="3">The sequence shown here is derived from an EMBL/GenBank/DDBJ whole genome shotgun (WGS) entry which is preliminary data.</text>
</comment>
<dbReference type="PROSITE" id="PS51419">
    <property type="entry name" value="RAB"/>
    <property type="match status" value="1"/>
</dbReference>
<keyword evidence="4" id="KW-1185">Reference proteome</keyword>
<dbReference type="GO" id="GO:0003924">
    <property type="term" value="F:GTPase activity"/>
    <property type="evidence" value="ECO:0007669"/>
    <property type="project" value="InterPro"/>
</dbReference>
<dbReference type="InterPro" id="IPR001806">
    <property type="entry name" value="Small_GTPase"/>
</dbReference>
<evidence type="ECO:0000313" key="4">
    <source>
        <dbReference type="Proteomes" id="UP000383932"/>
    </source>
</evidence>
<sequence>MEQPTERVSEDSFPDINVDTGLGIVNITVFDKSNFEDDRLLRPIYYGAAAIVAFVFAVDDPASFGSIEDLWWSECLEIRPGVPTVVIGCKRDTREGPPAADSSRKFVTSQEGIALANRIGAWRYFECSAKTYTGMEILLESIGDISWEIYHQKRKKRRTPLFEFSAVIPCEDSA</sequence>
<organism evidence="3 4">
    <name type="scientific">Ceratobasidium theobromae</name>
    <dbReference type="NCBI Taxonomy" id="1582974"/>
    <lineage>
        <taxon>Eukaryota</taxon>
        <taxon>Fungi</taxon>
        <taxon>Dikarya</taxon>
        <taxon>Basidiomycota</taxon>
        <taxon>Agaricomycotina</taxon>
        <taxon>Agaricomycetes</taxon>
        <taxon>Cantharellales</taxon>
        <taxon>Ceratobasidiaceae</taxon>
        <taxon>Ceratobasidium</taxon>
    </lineage>
</organism>
<evidence type="ECO:0000313" key="3">
    <source>
        <dbReference type="EMBL" id="KAB5593128.1"/>
    </source>
</evidence>
<evidence type="ECO:0000256" key="2">
    <source>
        <dbReference type="ARBA" id="ARBA00023134"/>
    </source>
</evidence>
<reference evidence="3 4" key="1">
    <citation type="journal article" date="2019" name="Fungal Biol. Biotechnol.">
        <title>Draft genome sequence of fastidious pathogen Ceratobasidium theobromae, which causes vascular-streak dieback in Theobroma cacao.</title>
        <authorList>
            <person name="Ali S.S."/>
            <person name="Asman A."/>
            <person name="Shao J."/>
            <person name="Firmansyah A.P."/>
            <person name="Susilo A.W."/>
            <person name="Rosmana A."/>
            <person name="McMahon P."/>
            <person name="Junaid M."/>
            <person name="Guest D."/>
            <person name="Kheng T.Y."/>
            <person name="Meinhardt L.W."/>
            <person name="Bailey B.A."/>
        </authorList>
    </citation>
    <scope>NUCLEOTIDE SEQUENCE [LARGE SCALE GENOMIC DNA]</scope>
    <source>
        <strain evidence="3 4">CT2</strain>
    </source>
</reference>
<dbReference type="Pfam" id="PF00071">
    <property type="entry name" value="Ras"/>
    <property type="match status" value="1"/>
</dbReference>
<keyword evidence="1" id="KW-0547">Nucleotide-binding</keyword>
<keyword evidence="2" id="KW-0342">GTP-binding</keyword>
<name>A0A5N5QNH4_9AGAM</name>
<dbReference type="SUPFAM" id="SSF52540">
    <property type="entry name" value="P-loop containing nucleoside triphosphate hydrolases"/>
    <property type="match status" value="1"/>
</dbReference>
<gene>
    <name evidence="3" type="ORF">CTheo_3430</name>
</gene>
<dbReference type="InterPro" id="IPR003578">
    <property type="entry name" value="Small_GTPase_Rho"/>
</dbReference>
<dbReference type="PANTHER" id="PTHR24072">
    <property type="entry name" value="RHO FAMILY GTPASE"/>
    <property type="match status" value="1"/>
</dbReference>
<dbReference type="GO" id="GO:0007264">
    <property type="term" value="P:small GTPase-mediated signal transduction"/>
    <property type="evidence" value="ECO:0007669"/>
    <property type="project" value="InterPro"/>
</dbReference>
<evidence type="ECO:0000256" key="1">
    <source>
        <dbReference type="ARBA" id="ARBA00022741"/>
    </source>
</evidence>
<dbReference type="Proteomes" id="UP000383932">
    <property type="component" value="Unassembled WGS sequence"/>
</dbReference>
<dbReference type="Gene3D" id="3.40.50.300">
    <property type="entry name" value="P-loop containing nucleotide triphosphate hydrolases"/>
    <property type="match status" value="1"/>
</dbReference>
<dbReference type="AlphaFoldDB" id="A0A5N5QNH4"/>